<dbReference type="InterPro" id="IPR022137">
    <property type="entry name" value="Znf_prot_DUF3669"/>
</dbReference>
<dbReference type="PANTHER" id="PTHR40780">
    <property type="entry name" value="DUF3669 DOMAIN-CONTAINING PROTEIN"/>
    <property type="match status" value="1"/>
</dbReference>
<feature type="compositionally biased region" description="Low complexity" evidence="1">
    <location>
        <begin position="14"/>
        <end position="27"/>
    </location>
</feature>
<feature type="region of interest" description="Disordered" evidence="1">
    <location>
        <begin position="1"/>
        <end position="27"/>
    </location>
</feature>
<dbReference type="EMBL" id="LAYC01000003">
    <property type="protein sequence ID" value="KYK54977.1"/>
    <property type="molecule type" value="Genomic_DNA"/>
</dbReference>
<feature type="domain" description="DUF3669" evidence="2">
    <location>
        <begin position="350"/>
        <end position="412"/>
    </location>
</feature>
<feature type="region of interest" description="Disordered" evidence="1">
    <location>
        <begin position="41"/>
        <end position="66"/>
    </location>
</feature>
<sequence>MTPQTPSNRRLRDVSSSSDSSANAVMTSSAGFESAVAANTDVNLQNMPDPIANDEGSPKARAPQTNFDFDDLSLLDRITDDEASSESMAMAPRTNLNFADLELKRMLSIHSQVSTTSSYTHTQALGTESFRKIGLGTFGTILAQDGKSVVLTLAKSGDDNTLRNDYKQHLLIASSFKKYIINEVRIPNCINFIPKSNTEFFRQRPSLVRAAEGTCHFPTGALISERILPLPKPIRQLLIEKYCNERIKAEATSAVGNINCLIRVYLGSMEGRGAGRFFLLQNFKMHLGMLARIQLNVDGMARRMGHAMAVMHWAAKTDARDVEFVLGSSTAKGAAVQGAIEDCSQRITELWLLDFNQVKNITMDKAGVDQAVEAAITNDPHFPKPRRKSYVERSVWNSFVKHYIKVSDVIIRDLYDESMAELPRLFIRGLINAEANKHATT</sequence>
<dbReference type="RefSeq" id="XP_040654329.1">
    <property type="nucleotide sequence ID" value="XM_040804225.1"/>
</dbReference>
<accession>A0A151GCZ6</accession>
<comment type="caution">
    <text evidence="3">The sequence shown here is derived from an EMBL/GenBank/DDBJ whole genome shotgun (WGS) entry which is preliminary data.</text>
</comment>
<dbReference type="GO" id="GO:0004386">
    <property type="term" value="F:helicase activity"/>
    <property type="evidence" value="ECO:0007669"/>
    <property type="project" value="UniProtKB-KW"/>
</dbReference>
<dbReference type="Pfam" id="PF12417">
    <property type="entry name" value="DUF3669"/>
    <property type="match status" value="1"/>
</dbReference>
<dbReference type="AlphaFoldDB" id="A0A151GCZ6"/>
<evidence type="ECO:0000256" key="1">
    <source>
        <dbReference type="SAM" id="MobiDB-lite"/>
    </source>
</evidence>
<evidence type="ECO:0000313" key="3">
    <source>
        <dbReference type="EMBL" id="KYK54977.1"/>
    </source>
</evidence>
<keyword evidence="3" id="KW-0547">Nucleotide-binding</keyword>
<dbReference type="PANTHER" id="PTHR40780:SF2">
    <property type="entry name" value="DUF3669 DOMAIN-CONTAINING PROTEIN"/>
    <property type="match status" value="1"/>
</dbReference>
<gene>
    <name evidence="3" type="ORF">DCS_06938</name>
</gene>
<keyword evidence="4" id="KW-1185">Reference proteome</keyword>
<dbReference type="Proteomes" id="UP000076580">
    <property type="component" value="Chromosome 03"/>
</dbReference>
<keyword evidence="3" id="KW-0347">Helicase</keyword>
<evidence type="ECO:0000313" key="4">
    <source>
        <dbReference type="Proteomes" id="UP000076580"/>
    </source>
</evidence>
<reference evidence="3 4" key="1">
    <citation type="journal article" date="2016" name="Sci. Rep.">
        <title>Insights into Adaptations to a Near-Obligate Nematode Endoparasitic Lifestyle from the Finished Genome of Drechmeria coniospora.</title>
        <authorList>
            <person name="Zhang L."/>
            <person name="Zhou Z."/>
            <person name="Guo Q."/>
            <person name="Fokkens L."/>
            <person name="Miskei M."/>
            <person name="Pocsi I."/>
            <person name="Zhang W."/>
            <person name="Chen M."/>
            <person name="Wang L."/>
            <person name="Sun Y."/>
            <person name="Donzelli B.G."/>
            <person name="Gibson D.M."/>
            <person name="Nelson D.R."/>
            <person name="Luo J.G."/>
            <person name="Rep M."/>
            <person name="Liu H."/>
            <person name="Yang S."/>
            <person name="Wang J."/>
            <person name="Krasnoff S.B."/>
            <person name="Xu Y."/>
            <person name="Molnar I."/>
            <person name="Lin M."/>
        </authorList>
    </citation>
    <scope>NUCLEOTIDE SEQUENCE [LARGE SCALE GENOMIC DNA]</scope>
    <source>
        <strain evidence="3 4">ARSEF 6962</strain>
    </source>
</reference>
<proteinExistence type="predicted"/>
<dbReference type="InParanoid" id="A0A151GCZ6"/>
<evidence type="ECO:0000259" key="2">
    <source>
        <dbReference type="Pfam" id="PF12417"/>
    </source>
</evidence>
<keyword evidence="3" id="KW-0067">ATP-binding</keyword>
<organism evidence="3 4">
    <name type="scientific">Drechmeria coniospora</name>
    <name type="common">Nematophagous fungus</name>
    <name type="synonym">Meria coniospora</name>
    <dbReference type="NCBI Taxonomy" id="98403"/>
    <lineage>
        <taxon>Eukaryota</taxon>
        <taxon>Fungi</taxon>
        <taxon>Dikarya</taxon>
        <taxon>Ascomycota</taxon>
        <taxon>Pezizomycotina</taxon>
        <taxon>Sordariomycetes</taxon>
        <taxon>Hypocreomycetidae</taxon>
        <taxon>Hypocreales</taxon>
        <taxon>Ophiocordycipitaceae</taxon>
        <taxon>Drechmeria</taxon>
    </lineage>
</organism>
<name>A0A151GCZ6_DRECN</name>
<keyword evidence="3" id="KW-0378">Hydrolase</keyword>
<protein>
    <submittedName>
        <fullName evidence="3">Pre-mRNA splicing factor ATP-dependent RNA helicase PRP43</fullName>
    </submittedName>
</protein>
<dbReference type="GeneID" id="63719581"/>